<dbReference type="AlphaFoldDB" id="A0A915KYN9"/>
<keyword evidence="1" id="KW-1185">Reference proteome</keyword>
<reference evidence="2" key="1">
    <citation type="submission" date="2022-11" db="UniProtKB">
        <authorList>
            <consortium name="WormBaseParasite"/>
        </authorList>
    </citation>
    <scope>IDENTIFICATION</scope>
</reference>
<organism evidence="1 2">
    <name type="scientific">Romanomermis culicivorax</name>
    <name type="common">Nematode worm</name>
    <dbReference type="NCBI Taxonomy" id="13658"/>
    <lineage>
        <taxon>Eukaryota</taxon>
        <taxon>Metazoa</taxon>
        <taxon>Ecdysozoa</taxon>
        <taxon>Nematoda</taxon>
        <taxon>Enoplea</taxon>
        <taxon>Dorylaimia</taxon>
        <taxon>Mermithida</taxon>
        <taxon>Mermithoidea</taxon>
        <taxon>Mermithidae</taxon>
        <taxon>Romanomermis</taxon>
    </lineage>
</organism>
<sequence length="79" mass="8876">MIEESKESDYVVKIEDEVLTEGEDETQPAPHPLCVDYPQICFTMAQFHLKEVERNMIIGATLANMHSTNAPRVSEAPSI</sequence>
<accession>A0A915KYN9</accession>
<name>A0A915KYN9_ROMCU</name>
<proteinExistence type="predicted"/>
<dbReference type="WBParaSite" id="nRc.2.0.1.t44057-RA">
    <property type="protein sequence ID" value="nRc.2.0.1.t44057-RA"/>
    <property type="gene ID" value="nRc.2.0.1.g44057"/>
</dbReference>
<evidence type="ECO:0000313" key="1">
    <source>
        <dbReference type="Proteomes" id="UP000887565"/>
    </source>
</evidence>
<dbReference type="Proteomes" id="UP000887565">
    <property type="component" value="Unplaced"/>
</dbReference>
<evidence type="ECO:0000313" key="2">
    <source>
        <dbReference type="WBParaSite" id="nRc.2.0.1.t44057-RA"/>
    </source>
</evidence>
<protein>
    <submittedName>
        <fullName evidence="2">Uncharacterized protein</fullName>
    </submittedName>
</protein>